<reference evidence="1 2" key="2">
    <citation type="submission" date="2018-01" db="EMBL/GenBank/DDBJ databases">
        <title>Genomic study of Klebsiella pneumoniae.</title>
        <authorList>
            <person name="Yang Y."/>
            <person name="Bicalho R."/>
        </authorList>
    </citation>
    <scope>NUCLEOTIDE SEQUENCE [LARGE SCALE GENOMIC DNA]</scope>
    <source>
        <strain evidence="1 2">A11</strain>
    </source>
</reference>
<gene>
    <name evidence="1" type="ORF">CWN50_13835</name>
</gene>
<dbReference type="EMBL" id="PIDS01000419">
    <property type="protein sequence ID" value="PLL39403.1"/>
    <property type="molecule type" value="Genomic_DNA"/>
</dbReference>
<evidence type="ECO:0000313" key="2">
    <source>
        <dbReference type="Proteomes" id="UP000234505"/>
    </source>
</evidence>
<keyword evidence="1" id="KW-0503">Monooxygenase</keyword>
<keyword evidence="1" id="KW-0560">Oxidoreductase</keyword>
<dbReference type="AlphaFoldDB" id="A0A2J4R836"/>
<evidence type="ECO:0000313" key="1">
    <source>
        <dbReference type="EMBL" id="PLL39403.1"/>
    </source>
</evidence>
<dbReference type="GO" id="GO:0004497">
    <property type="term" value="F:monooxygenase activity"/>
    <property type="evidence" value="ECO:0007669"/>
    <property type="project" value="UniProtKB-KW"/>
</dbReference>
<dbReference type="Proteomes" id="UP000234505">
    <property type="component" value="Unassembled WGS sequence"/>
</dbReference>
<dbReference type="Pfam" id="PF20137">
    <property type="entry name" value="BubE"/>
    <property type="match status" value="1"/>
</dbReference>
<name>A0A2J4R836_9ENTR</name>
<proteinExistence type="predicted"/>
<sequence length="109" mass="12343">MFISAVVKNVSHDRLSFICPGCGFSHQVTIGQGDGPRWDWNHDYVRPTLNPSILVTWEEPSDNPAHFDDRTKDLHRICHSFVRDGLIQYLADCTHELAGQTVPLSRIGE</sequence>
<accession>A0A2J4R836</accession>
<comment type="caution">
    <text evidence="1">The sequence shown here is derived from an EMBL/GenBank/DDBJ whole genome shotgun (WGS) entry which is preliminary data.</text>
</comment>
<organism evidence="1 2">
    <name type="scientific">Klebsiella michiganensis</name>
    <dbReference type="NCBI Taxonomy" id="1134687"/>
    <lineage>
        <taxon>Bacteria</taxon>
        <taxon>Pseudomonadati</taxon>
        <taxon>Pseudomonadota</taxon>
        <taxon>Gammaproteobacteria</taxon>
        <taxon>Enterobacterales</taxon>
        <taxon>Enterobacteriaceae</taxon>
        <taxon>Klebsiella/Raoultella group</taxon>
        <taxon>Klebsiella</taxon>
    </lineage>
</organism>
<reference evidence="1 2" key="1">
    <citation type="submission" date="2017-11" db="EMBL/GenBank/DDBJ databases">
        <authorList>
            <person name="Han C.G."/>
        </authorList>
    </citation>
    <scope>NUCLEOTIDE SEQUENCE [LARGE SCALE GENOMIC DNA]</scope>
    <source>
        <strain evidence="1 2">A11</strain>
    </source>
</reference>
<protein>
    <submittedName>
        <fullName evidence="1">Ammonia monooxygenase</fullName>
    </submittedName>
</protein>
<dbReference type="InterPro" id="IPR045384">
    <property type="entry name" value="DUF6527"/>
</dbReference>